<name>A0A6S7IGU2_PARCT</name>
<accession>A0A6S7IGU2</accession>
<comment type="caution">
    <text evidence="1">The sequence shown here is derived from an EMBL/GenBank/DDBJ whole genome shotgun (WGS) entry which is preliminary data.</text>
</comment>
<dbReference type="AlphaFoldDB" id="A0A6S7IGU2"/>
<dbReference type="PANTHER" id="PTHR31751">
    <property type="entry name" value="SI:CH211-108C17.2-RELATED-RELATED"/>
    <property type="match status" value="1"/>
</dbReference>
<dbReference type="PANTHER" id="PTHR31751:SF42">
    <property type="entry name" value="PROTEIN CBG10204"/>
    <property type="match status" value="1"/>
</dbReference>
<reference evidence="1" key="1">
    <citation type="submission" date="2020-04" db="EMBL/GenBank/DDBJ databases">
        <authorList>
            <person name="Alioto T."/>
            <person name="Alioto T."/>
            <person name="Gomez Garrido J."/>
        </authorList>
    </citation>
    <scope>NUCLEOTIDE SEQUENCE</scope>
    <source>
        <strain evidence="1">A484AB</strain>
    </source>
</reference>
<gene>
    <name evidence="1" type="ORF">PACLA_8A072437</name>
</gene>
<dbReference type="Proteomes" id="UP001152795">
    <property type="component" value="Unassembled WGS sequence"/>
</dbReference>
<protein>
    <submittedName>
        <fullName evidence="1">Uncharacterized protein</fullName>
    </submittedName>
</protein>
<dbReference type="EMBL" id="CACRXK020009876">
    <property type="protein sequence ID" value="CAB4018144.1"/>
    <property type="molecule type" value="Genomic_DNA"/>
</dbReference>
<dbReference type="OrthoDB" id="6141328at2759"/>
<proteinExistence type="predicted"/>
<evidence type="ECO:0000313" key="1">
    <source>
        <dbReference type="EMBL" id="CAB4018144.1"/>
    </source>
</evidence>
<evidence type="ECO:0000313" key="2">
    <source>
        <dbReference type="Proteomes" id="UP001152795"/>
    </source>
</evidence>
<keyword evidence="2" id="KW-1185">Reference proteome</keyword>
<organism evidence="1 2">
    <name type="scientific">Paramuricea clavata</name>
    <name type="common">Red gorgonian</name>
    <name type="synonym">Violescent sea-whip</name>
    <dbReference type="NCBI Taxonomy" id="317549"/>
    <lineage>
        <taxon>Eukaryota</taxon>
        <taxon>Metazoa</taxon>
        <taxon>Cnidaria</taxon>
        <taxon>Anthozoa</taxon>
        <taxon>Octocorallia</taxon>
        <taxon>Malacalcyonacea</taxon>
        <taxon>Plexauridae</taxon>
        <taxon>Paramuricea</taxon>
    </lineage>
</organism>
<sequence length="643" mass="72556">MKATSTFFQPKSTVPVPTQPLEDEVTDTGIAILNTQKKPHNIEQETLEQEATIEVEVECSSSEESVAADTCIKFTPGEASSTESEAEESSDDLHPDKRVFLAAGKSPQEQIKFIIFEEAILELFGKCGQCGSECIVTIENQIGSSCKICVSCTMESVHYFEWTTGPSMFKMPAFHLLLASAIIATGTESSKVLRLFNALNIPNVKRRELSDIQKNYAIPAVYKVWQEEQSARLREIEGETIVIASDMRVDSPGHTGLFGSGSTLDMKRNLILDTQVIKSTEVKNSNAMELQSLKRQLKFLDDNKVEVTKLVTDRHTQVSAYMANEKPEIEHSYDVWHVAKGEKKKLTKVAKKKKFKSIKPWIGSIINHIYWIGATGESEDEKEEKWLSLLNHIVNIHQHSNHKIFKECVHDTLEREWLKPGSAAFKKLEEMLTKPRLIVAIRKLSQYHQTSGLEAKHALDNNFASKNTYHSYHSLSARLYCSNLHFNENSNRKQAKTAEGNLRWTIAYPKAFKGEKAIAKPLKEQPTYGYIQLILNQAIHLRNKYPTLKKAKVHANEVLPVEPESLVSQYLAGKERPLKEDVVANRKSRFSTPALPTSEQQRSVTEPCSCKGKCATRKCNCRAMEVLCNSRCSCKEENCKNCE</sequence>